<dbReference type="InterPro" id="IPR007110">
    <property type="entry name" value="Ig-like_dom"/>
</dbReference>
<dbReference type="InterPro" id="IPR013783">
    <property type="entry name" value="Ig-like_fold"/>
</dbReference>
<dbReference type="FunFam" id="2.60.40.10:FF:000212">
    <property type="entry name" value="Immunoglobulin kappa chain variable 12-38"/>
    <property type="match status" value="1"/>
</dbReference>
<dbReference type="SMART" id="SM00409">
    <property type="entry name" value="IG"/>
    <property type="match status" value="1"/>
</dbReference>
<dbReference type="GO" id="GO:0005886">
    <property type="term" value="C:plasma membrane"/>
    <property type="evidence" value="ECO:0007669"/>
    <property type="project" value="UniProtKB-ARBA"/>
</dbReference>
<dbReference type="GeneTree" id="ENSGT00940000162515"/>
<dbReference type="AlphaFoldDB" id="A0A8C5YRT7"/>
<evidence type="ECO:0000313" key="6">
    <source>
        <dbReference type="Ensembl" id="ENSMMMP00000003472.1"/>
    </source>
</evidence>
<reference evidence="6" key="1">
    <citation type="submission" date="2025-08" db="UniProtKB">
        <authorList>
            <consortium name="Ensembl"/>
        </authorList>
    </citation>
    <scope>IDENTIFICATION</scope>
</reference>
<feature type="domain" description="Ig-like" evidence="5">
    <location>
        <begin position="40"/>
        <end position="132"/>
    </location>
</feature>
<dbReference type="PANTHER" id="PTHR23267">
    <property type="entry name" value="IMMUNOGLOBULIN LIGHT CHAIN"/>
    <property type="match status" value="1"/>
</dbReference>
<evidence type="ECO:0000256" key="4">
    <source>
        <dbReference type="SAM" id="Phobius"/>
    </source>
</evidence>
<evidence type="ECO:0000256" key="3">
    <source>
        <dbReference type="ARBA" id="ARBA00043265"/>
    </source>
</evidence>
<reference evidence="6" key="2">
    <citation type="submission" date="2025-09" db="UniProtKB">
        <authorList>
            <consortium name="Ensembl"/>
        </authorList>
    </citation>
    <scope>IDENTIFICATION</scope>
</reference>
<keyword evidence="4" id="KW-0812">Transmembrane</keyword>
<evidence type="ECO:0000313" key="7">
    <source>
        <dbReference type="Proteomes" id="UP000694407"/>
    </source>
</evidence>
<keyword evidence="1" id="KW-0391">Immunity</keyword>
<evidence type="ECO:0000256" key="2">
    <source>
        <dbReference type="ARBA" id="ARBA00023130"/>
    </source>
</evidence>
<keyword evidence="3" id="KW-1280">Immunoglobulin</keyword>
<evidence type="ECO:0000256" key="1">
    <source>
        <dbReference type="ARBA" id="ARBA00022859"/>
    </source>
</evidence>
<dbReference type="Gene3D" id="2.60.40.10">
    <property type="entry name" value="Immunoglobulins"/>
    <property type="match status" value="1"/>
</dbReference>
<evidence type="ECO:0000259" key="5">
    <source>
        <dbReference type="PROSITE" id="PS50835"/>
    </source>
</evidence>
<accession>A0A8C5YRT7</accession>
<dbReference type="GO" id="GO:0019814">
    <property type="term" value="C:immunoglobulin complex"/>
    <property type="evidence" value="ECO:0007669"/>
    <property type="project" value="UniProtKB-KW"/>
</dbReference>
<dbReference type="InterPro" id="IPR050150">
    <property type="entry name" value="IgV_Light_Chain"/>
</dbReference>
<dbReference type="Pfam" id="PF07686">
    <property type="entry name" value="V-set"/>
    <property type="match status" value="1"/>
</dbReference>
<feature type="transmembrane region" description="Helical" evidence="4">
    <location>
        <begin position="26"/>
        <end position="44"/>
    </location>
</feature>
<proteinExistence type="predicted"/>
<protein>
    <recommendedName>
        <fullName evidence="5">Ig-like domain-containing protein</fullName>
    </recommendedName>
</protein>
<dbReference type="Ensembl" id="ENSMMMT00000003940.1">
    <property type="protein sequence ID" value="ENSMMMP00000003472.1"/>
    <property type="gene ID" value="ENSMMMG00000003152.1"/>
</dbReference>
<dbReference type="GO" id="GO:0002250">
    <property type="term" value="P:adaptive immune response"/>
    <property type="evidence" value="ECO:0007669"/>
    <property type="project" value="UniProtKB-KW"/>
</dbReference>
<dbReference type="SUPFAM" id="SSF48726">
    <property type="entry name" value="Immunoglobulin"/>
    <property type="match status" value="1"/>
</dbReference>
<keyword evidence="7" id="KW-1185">Reference proteome</keyword>
<keyword evidence="4" id="KW-1133">Transmembrane helix</keyword>
<dbReference type="InterPro" id="IPR036179">
    <property type="entry name" value="Ig-like_dom_sf"/>
</dbReference>
<dbReference type="GO" id="GO:0005576">
    <property type="term" value="C:extracellular region"/>
    <property type="evidence" value="ECO:0007669"/>
    <property type="project" value="UniProtKB-ARBA"/>
</dbReference>
<dbReference type="SMART" id="SM00406">
    <property type="entry name" value="IGv"/>
    <property type="match status" value="1"/>
</dbReference>
<dbReference type="Proteomes" id="UP000694407">
    <property type="component" value="Unplaced"/>
</dbReference>
<name>A0A8C5YRT7_MARMA</name>
<dbReference type="InterPro" id="IPR003599">
    <property type="entry name" value="Ig_sub"/>
</dbReference>
<keyword evidence="2" id="KW-1064">Adaptive immunity</keyword>
<keyword evidence="4" id="KW-0472">Membrane</keyword>
<organism evidence="6 7">
    <name type="scientific">Marmota marmota marmota</name>
    <name type="common">Alpine marmot</name>
    <dbReference type="NCBI Taxonomy" id="9994"/>
    <lineage>
        <taxon>Eukaryota</taxon>
        <taxon>Metazoa</taxon>
        <taxon>Chordata</taxon>
        <taxon>Craniata</taxon>
        <taxon>Vertebrata</taxon>
        <taxon>Euteleostomi</taxon>
        <taxon>Mammalia</taxon>
        <taxon>Eutheria</taxon>
        <taxon>Euarchontoglires</taxon>
        <taxon>Glires</taxon>
        <taxon>Rodentia</taxon>
        <taxon>Sciuromorpha</taxon>
        <taxon>Sciuridae</taxon>
        <taxon>Xerinae</taxon>
        <taxon>Marmotini</taxon>
        <taxon>Marmota</taxon>
    </lineage>
</organism>
<dbReference type="PROSITE" id="PS50835">
    <property type="entry name" value="IG_LIKE"/>
    <property type="match status" value="1"/>
</dbReference>
<sequence length="157" mass="17187">MTGLLDHSTSLLQSVLLWTLSTDSPLIPHLIVCMFAFVFPMSGVRHDITMTQSPSSLPVSPGDRVTITCRVSQGIGNSLHWYQQEPGQAPKLLIYCANTLQSGVPSRFSGSGSGTDFTLTISIQDPEDSANYYFQQSWEYPPRVTQAMTKTSQGAEV</sequence>
<dbReference type="InterPro" id="IPR013106">
    <property type="entry name" value="Ig_V-set"/>
</dbReference>